<evidence type="ECO:0000313" key="2">
    <source>
        <dbReference type="EMBL" id="KKU89810.1"/>
    </source>
</evidence>
<comment type="caution">
    <text evidence="2">The sequence shown here is derived from an EMBL/GenBank/DDBJ whole genome shotgun (WGS) entry which is preliminary data.</text>
</comment>
<reference evidence="2 3" key="1">
    <citation type="journal article" date="2015" name="Nature">
        <title>rRNA introns, odd ribosomes, and small enigmatic genomes across a large radiation of phyla.</title>
        <authorList>
            <person name="Brown C.T."/>
            <person name="Hug L.A."/>
            <person name="Thomas B.C."/>
            <person name="Sharon I."/>
            <person name="Castelle C.J."/>
            <person name="Singh A."/>
            <person name="Wilkins M.J."/>
            <person name="Williams K.H."/>
            <person name="Banfield J.F."/>
        </authorList>
    </citation>
    <scope>NUCLEOTIDE SEQUENCE [LARGE SCALE GENOMIC DNA]</scope>
</reference>
<accession>A0A0G1X5X1</accession>
<protein>
    <submittedName>
        <fullName evidence="2">Transcriptional regulator, TrmB</fullName>
    </submittedName>
</protein>
<dbReference type="Proteomes" id="UP000034403">
    <property type="component" value="Unassembled WGS sequence"/>
</dbReference>
<evidence type="ECO:0000313" key="3">
    <source>
        <dbReference type="Proteomes" id="UP000034403"/>
    </source>
</evidence>
<dbReference type="InterPro" id="IPR011991">
    <property type="entry name" value="ArsR-like_HTH"/>
</dbReference>
<proteinExistence type="predicted"/>
<gene>
    <name evidence="2" type="ORF">UY20_C0005G0024</name>
</gene>
<dbReference type="Pfam" id="PF01978">
    <property type="entry name" value="TrmB"/>
    <property type="match status" value="1"/>
</dbReference>
<dbReference type="AlphaFoldDB" id="A0A0G1X5X1"/>
<dbReference type="PANTHER" id="PTHR34293">
    <property type="entry name" value="HTH-TYPE TRANSCRIPTIONAL REGULATOR TRMBL2"/>
    <property type="match status" value="1"/>
</dbReference>
<dbReference type="InterPro" id="IPR051797">
    <property type="entry name" value="TrmB-like"/>
</dbReference>
<organism evidence="2 3">
    <name type="scientific">Candidatus Yanofskybacteria bacterium GW2011_GWA1_48_10</name>
    <dbReference type="NCBI Taxonomy" id="1619022"/>
    <lineage>
        <taxon>Bacteria</taxon>
        <taxon>Candidatus Yanofskyibacteriota</taxon>
    </lineage>
</organism>
<sequence>MLYKLDNSIMSCYTPLVIDKTLEKLGLRDEEIKTFLFLLENGEQTAGNLAKKTGLSRPSLYGFLKKLEGNGLVVESLKDGIKTFLAVSKEKIDALLNQKIEELNRSKSDIEKLFATVQTGKITTSPKFQFFEGVEGVQYVLKDMLLYRDIKTKAYWPTKTMLDLLSEDFFYQLNKERIKRHIYTQSIWPSSQKVDIKKYPYMETGEKFFRERKIAPKEADFSMGYWIYENKVAFISSKKECFGFIIESKEFAEMMSSQFDIVWKISKPISPVDDEHTKKFLEEIDK</sequence>
<name>A0A0G1X5X1_9BACT</name>
<dbReference type="PANTHER" id="PTHR34293:SF1">
    <property type="entry name" value="HTH-TYPE TRANSCRIPTIONAL REGULATOR TRMBL2"/>
    <property type="match status" value="1"/>
</dbReference>
<feature type="domain" description="Transcription regulator TrmB N-terminal" evidence="1">
    <location>
        <begin position="22"/>
        <end position="76"/>
    </location>
</feature>
<dbReference type="EMBL" id="LCPC01000005">
    <property type="protein sequence ID" value="KKU89810.1"/>
    <property type="molecule type" value="Genomic_DNA"/>
</dbReference>
<dbReference type="Gene3D" id="1.10.10.10">
    <property type="entry name" value="Winged helix-like DNA-binding domain superfamily/Winged helix DNA-binding domain"/>
    <property type="match status" value="1"/>
</dbReference>
<dbReference type="InterPro" id="IPR036388">
    <property type="entry name" value="WH-like_DNA-bd_sf"/>
</dbReference>
<evidence type="ECO:0000259" key="1">
    <source>
        <dbReference type="Pfam" id="PF01978"/>
    </source>
</evidence>
<dbReference type="InterPro" id="IPR002831">
    <property type="entry name" value="Tscrpt_reg_TrmB_N"/>
</dbReference>
<dbReference type="CDD" id="cd00090">
    <property type="entry name" value="HTH_ARSR"/>
    <property type="match status" value="1"/>
</dbReference>
<dbReference type="SUPFAM" id="SSF46785">
    <property type="entry name" value="Winged helix' DNA-binding domain"/>
    <property type="match status" value="1"/>
</dbReference>
<dbReference type="InterPro" id="IPR036390">
    <property type="entry name" value="WH_DNA-bd_sf"/>
</dbReference>